<dbReference type="InterPro" id="IPR052927">
    <property type="entry name" value="DCC_oxidoreductase"/>
</dbReference>
<dbReference type="InterPro" id="IPR007263">
    <property type="entry name" value="DCC1-like"/>
</dbReference>
<protein>
    <submittedName>
        <fullName evidence="1">Thiol-disulfide oxidoreductase DCC family protein</fullName>
    </submittedName>
</protein>
<evidence type="ECO:0000313" key="2">
    <source>
        <dbReference type="Proteomes" id="UP001163328"/>
    </source>
</evidence>
<evidence type="ECO:0000313" key="1">
    <source>
        <dbReference type="EMBL" id="UYW02040.1"/>
    </source>
</evidence>
<keyword evidence="2" id="KW-1185">Reference proteome</keyword>
<reference evidence="1" key="1">
    <citation type="submission" date="2021-08" db="EMBL/GenBank/DDBJ databases">
        <title>Flavobacterium sp. strain CC-SYL302.</title>
        <authorList>
            <person name="Lin S.-Y."/>
            <person name="Lee T.-H."/>
            <person name="Young C.-C."/>
        </authorList>
    </citation>
    <scope>NUCLEOTIDE SEQUENCE</scope>
    <source>
        <strain evidence="1">CC-SYL302</strain>
    </source>
</reference>
<gene>
    <name evidence="1" type="ORF">K5I29_03780</name>
</gene>
<dbReference type="Pfam" id="PF04134">
    <property type="entry name" value="DCC1-like"/>
    <property type="match status" value="1"/>
</dbReference>
<organism evidence="1 2">
    <name type="scientific">Flavobacterium agricola</name>
    <dbReference type="NCBI Taxonomy" id="2870839"/>
    <lineage>
        <taxon>Bacteria</taxon>
        <taxon>Pseudomonadati</taxon>
        <taxon>Bacteroidota</taxon>
        <taxon>Flavobacteriia</taxon>
        <taxon>Flavobacteriales</taxon>
        <taxon>Flavobacteriaceae</taxon>
        <taxon>Flavobacterium</taxon>
    </lineage>
</organism>
<accession>A0ABY6M2Q3</accession>
<dbReference type="PANTHER" id="PTHR33639">
    <property type="entry name" value="THIOL-DISULFIDE OXIDOREDUCTASE DCC"/>
    <property type="match status" value="1"/>
</dbReference>
<dbReference type="Proteomes" id="UP001163328">
    <property type="component" value="Chromosome"/>
</dbReference>
<dbReference type="PANTHER" id="PTHR33639:SF2">
    <property type="entry name" value="DUF393 DOMAIN-CONTAINING PROTEIN"/>
    <property type="match status" value="1"/>
</dbReference>
<name>A0ABY6M2Q3_9FLAO</name>
<proteinExistence type="predicted"/>
<dbReference type="RefSeq" id="WP_264434519.1">
    <property type="nucleotide sequence ID" value="NZ_CP081495.1"/>
</dbReference>
<dbReference type="EMBL" id="CP081495">
    <property type="protein sequence ID" value="UYW02040.1"/>
    <property type="molecule type" value="Genomic_DNA"/>
</dbReference>
<sequence length="135" mass="15491">MTFPEGKKIVLFDGVCNFCNDTVNTIIEHDKNDVFVFAALQSEVGQQIIKHIGLNPKIDSIVLYEPGVAYYIKADAALRIFSHLGSKFFYTKFFQLFPNGLKNIAYDYFAKNRYKWYGKSESCRIPTPAEKAKFL</sequence>